<dbReference type="InterPro" id="IPR009072">
    <property type="entry name" value="Histone-fold"/>
</dbReference>
<reference evidence="7" key="1">
    <citation type="journal article" date="2023" name="Plant Biotechnol. J.">
        <title>Chromosome-level wild Hevea brasiliensis genome provides new tools for genomic-assisted breeding and valuable loci to elevate rubber yield.</title>
        <authorList>
            <person name="Cheng H."/>
            <person name="Song X."/>
            <person name="Hu Y."/>
            <person name="Wu T."/>
            <person name="Yang Q."/>
            <person name="An Z."/>
            <person name="Feng S."/>
            <person name="Deng Z."/>
            <person name="Wu W."/>
            <person name="Zeng X."/>
            <person name="Tu M."/>
            <person name="Wang X."/>
            <person name="Huang H."/>
        </authorList>
    </citation>
    <scope>NUCLEOTIDE SEQUENCE</scope>
    <source>
        <strain evidence="7">MT/VB/25A 57/8</strain>
    </source>
</reference>
<dbReference type="PANTHER" id="PTHR10252">
    <property type="entry name" value="HISTONE-LIKE TRANSCRIPTION FACTOR CCAAT-RELATED"/>
    <property type="match status" value="1"/>
</dbReference>
<evidence type="ECO:0000259" key="6">
    <source>
        <dbReference type="Pfam" id="PF00125"/>
    </source>
</evidence>
<dbReference type="PANTHER" id="PTHR10252:SF124">
    <property type="entry name" value="NUCLEAR TRANSCRIPTION FACTOR Y SUBUNIT C-10"/>
    <property type="match status" value="1"/>
</dbReference>
<feature type="domain" description="Core Histone H2A/H2B/H3" evidence="6">
    <location>
        <begin position="76"/>
        <end position="144"/>
    </location>
</feature>
<evidence type="ECO:0000256" key="1">
    <source>
        <dbReference type="ARBA" id="ARBA00004123"/>
    </source>
</evidence>
<accession>A0ABQ9M206</accession>
<comment type="subcellular location">
    <subcellularLocation>
        <location evidence="1">Nucleus</location>
    </subcellularLocation>
</comment>
<dbReference type="Pfam" id="PF00125">
    <property type="entry name" value="Histone"/>
    <property type="match status" value="1"/>
</dbReference>
<dbReference type="EMBL" id="JARPOI010000009">
    <property type="protein sequence ID" value="KAJ9173035.1"/>
    <property type="molecule type" value="Genomic_DNA"/>
</dbReference>
<protein>
    <recommendedName>
        <fullName evidence="6">Core Histone H2A/H2B/H3 domain-containing protein</fullName>
    </recommendedName>
</protein>
<evidence type="ECO:0000256" key="4">
    <source>
        <dbReference type="ARBA" id="ARBA00023242"/>
    </source>
</evidence>
<keyword evidence="2" id="KW-0805">Transcription regulation</keyword>
<dbReference type="InterPro" id="IPR007125">
    <property type="entry name" value="H2A/H2B/H3"/>
</dbReference>
<comment type="similarity">
    <text evidence="5">Belongs to the NFYC/HAP5 subunit family.</text>
</comment>
<comment type="caution">
    <text evidence="7">The sequence shown here is derived from an EMBL/GenBank/DDBJ whole genome shotgun (WGS) entry which is preliminary data.</text>
</comment>
<dbReference type="Proteomes" id="UP001174677">
    <property type="component" value="Chromosome 9"/>
</dbReference>
<dbReference type="Gene3D" id="1.10.20.10">
    <property type="entry name" value="Histone, subunit A"/>
    <property type="match status" value="1"/>
</dbReference>
<name>A0ABQ9M206_HEVBR</name>
<keyword evidence="4" id="KW-0539">Nucleus</keyword>
<sequence length="190" mass="21953">MDLNQSIEFNLSSTTSPQVHSFMPMSSVLISNYHHPTNEGCKEARKSRFMQVQKQNLERFWNQQLLEIQNTSAFKSHHQLPLARIKRIMKSDRQVKMISANTPILLSKACEIFILELTLRSWLQTEECKRGTLQCCDIAKAIRLNDTLDFLVKLVPYDHHKKDDETGNCGEDLEPLPAIQVPFPMIDINE</sequence>
<proteinExistence type="inferred from homology"/>
<evidence type="ECO:0000256" key="2">
    <source>
        <dbReference type="ARBA" id="ARBA00023015"/>
    </source>
</evidence>
<organism evidence="7 8">
    <name type="scientific">Hevea brasiliensis</name>
    <name type="common">Para rubber tree</name>
    <name type="synonym">Siphonia brasiliensis</name>
    <dbReference type="NCBI Taxonomy" id="3981"/>
    <lineage>
        <taxon>Eukaryota</taxon>
        <taxon>Viridiplantae</taxon>
        <taxon>Streptophyta</taxon>
        <taxon>Embryophyta</taxon>
        <taxon>Tracheophyta</taxon>
        <taxon>Spermatophyta</taxon>
        <taxon>Magnoliopsida</taxon>
        <taxon>eudicotyledons</taxon>
        <taxon>Gunneridae</taxon>
        <taxon>Pentapetalae</taxon>
        <taxon>rosids</taxon>
        <taxon>fabids</taxon>
        <taxon>Malpighiales</taxon>
        <taxon>Euphorbiaceae</taxon>
        <taxon>Crotonoideae</taxon>
        <taxon>Micrandreae</taxon>
        <taxon>Hevea</taxon>
    </lineage>
</organism>
<evidence type="ECO:0000256" key="5">
    <source>
        <dbReference type="ARBA" id="ARBA00038129"/>
    </source>
</evidence>
<dbReference type="SUPFAM" id="SSF47113">
    <property type="entry name" value="Histone-fold"/>
    <property type="match status" value="1"/>
</dbReference>
<dbReference type="CDD" id="cd22908">
    <property type="entry name" value="HFD_NFYC-like"/>
    <property type="match status" value="1"/>
</dbReference>
<dbReference type="InterPro" id="IPR050568">
    <property type="entry name" value="Transcr_DNA_Rep_Reg"/>
</dbReference>
<evidence type="ECO:0000313" key="7">
    <source>
        <dbReference type="EMBL" id="KAJ9173035.1"/>
    </source>
</evidence>
<keyword evidence="8" id="KW-1185">Reference proteome</keyword>
<evidence type="ECO:0000256" key="3">
    <source>
        <dbReference type="ARBA" id="ARBA00023163"/>
    </source>
</evidence>
<keyword evidence="3" id="KW-0804">Transcription</keyword>
<gene>
    <name evidence="7" type="ORF">P3X46_016211</name>
</gene>
<evidence type="ECO:0000313" key="8">
    <source>
        <dbReference type="Proteomes" id="UP001174677"/>
    </source>
</evidence>